<dbReference type="RefSeq" id="WP_050532426.1">
    <property type="nucleotide sequence ID" value="NZ_AQQZ01000012.1"/>
</dbReference>
<evidence type="ECO:0000256" key="1">
    <source>
        <dbReference type="SAM" id="Phobius"/>
    </source>
</evidence>
<keyword evidence="1" id="KW-1133">Transmembrane helix</keyword>
<dbReference type="STRING" id="1317121.ATO11_18610"/>
<accession>A0A0L1JKF0</accession>
<gene>
    <name evidence="2" type="ORF">ATO11_18610</name>
</gene>
<dbReference type="EMBL" id="AQQZ01000012">
    <property type="protein sequence ID" value="KNG92197.1"/>
    <property type="molecule type" value="Genomic_DNA"/>
</dbReference>
<evidence type="ECO:0000313" key="3">
    <source>
        <dbReference type="Proteomes" id="UP000036938"/>
    </source>
</evidence>
<protein>
    <submittedName>
        <fullName evidence="2">Uncharacterized protein</fullName>
    </submittedName>
</protein>
<comment type="caution">
    <text evidence="2">The sequence shown here is derived from an EMBL/GenBank/DDBJ whole genome shotgun (WGS) entry which is preliminary data.</text>
</comment>
<feature type="transmembrane region" description="Helical" evidence="1">
    <location>
        <begin position="6"/>
        <end position="31"/>
    </location>
</feature>
<proteinExistence type="predicted"/>
<keyword evidence="3" id="KW-1185">Reference proteome</keyword>
<organism evidence="2 3">
    <name type="scientific">Pseudaestuariivita atlantica</name>
    <dbReference type="NCBI Taxonomy" id="1317121"/>
    <lineage>
        <taxon>Bacteria</taxon>
        <taxon>Pseudomonadati</taxon>
        <taxon>Pseudomonadota</taxon>
        <taxon>Alphaproteobacteria</taxon>
        <taxon>Rhodobacterales</taxon>
        <taxon>Paracoccaceae</taxon>
        <taxon>Pseudaestuariivita</taxon>
    </lineage>
</organism>
<dbReference type="Proteomes" id="UP000036938">
    <property type="component" value="Unassembled WGS sequence"/>
</dbReference>
<dbReference type="AlphaFoldDB" id="A0A0L1JKF0"/>
<name>A0A0L1JKF0_9RHOB</name>
<keyword evidence="1" id="KW-0472">Membrane</keyword>
<dbReference type="OrthoDB" id="8482203at2"/>
<reference evidence="2 3" key="1">
    <citation type="journal article" date="2015" name="Int. J. Syst. Evol. Microbiol.">
        <title>Aestuariivita atlantica sp. nov., isolated from deep sea sediment of the Atlantic Ocean.</title>
        <authorList>
            <person name="Li G."/>
            <person name="Lai Q."/>
            <person name="Du Y."/>
            <person name="Liu X."/>
            <person name="Sun F."/>
            <person name="Shao Z."/>
        </authorList>
    </citation>
    <scope>NUCLEOTIDE SEQUENCE [LARGE SCALE GENOMIC DNA]</scope>
    <source>
        <strain evidence="2 3">22II-S11-z3</strain>
    </source>
</reference>
<evidence type="ECO:0000313" key="2">
    <source>
        <dbReference type="EMBL" id="KNG92197.1"/>
    </source>
</evidence>
<keyword evidence="1" id="KW-0812">Transmembrane</keyword>
<sequence>MIATLGIISLVVVLLIVLVVAYHLIGIYVALKRGADHLEALAGGLVAIRDNTGPLNGRVDEINEGLTALVAPLLAANGNLAAIVKVAGTRT</sequence>